<name>A0A6B9XL69_9VIRU</name>
<accession>A0A6B9XL69</accession>
<dbReference type="GeneID" id="65103299"/>
<protein>
    <submittedName>
        <fullName evidence="1">Uncharacterized protein</fullName>
    </submittedName>
</protein>
<reference evidence="1" key="1">
    <citation type="journal article" date="2020" name="Arch. Virol.">
        <title>Complete genome sequence and analysis of a novel lymphocystivirus detected in whitemouth croaker (Micropogonias furnieri): lymphocystis disease virus 4.</title>
        <authorList>
            <person name="Doszpoly A."/>
            <person name="Kajan G.L."/>
            <person name="Puentes R."/>
            <person name="Perretta A."/>
        </authorList>
    </citation>
    <scope>NUCLEOTIDE SEQUENCE</scope>
    <source>
        <strain evidence="1">LCDV-WC</strain>
    </source>
</reference>
<evidence type="ECO:0000313" key="1">
    <source>
        <dbReference type="EMBL" id="QHR78539.1"/>
    </source>
</evidence>
<proteinExistence type="predicted"/>
<dbReference type="RefSeq" id="YP_010087966.1">
    <property type="nucleotide sequence ID" value="NC_055603.1"/>
</dbReference>
<keyword evidence="2" id="KW-1185">Reference proteome</keyword>
<evidence type="ECO:0000313" key="2">
    <source>
        <dbReference type="Proteomes" id="UP000678193"/>
    </source>
</evidence>
<organism evidence="1 2">
    <name type="scientific">Lymphocystis disease virus 4</name>
    <dbReference type="NCBI Taxonomy" id="2704413"/>
    <lineage>
        <taxon>Viruses</taxon>
        <taxon>Varidnaviria</taxon>
        <taxon>Bamfordvirae</taxon>
        <taxon>Nucleocytoviricota</taxon>
        <taxon>Megaviricetes</taxon>
        <taxon>Pimascovirales</taxon>
        <taxon>Pimascovirales incertae sedis</taxon>
        <taxon>Iridoviridae</taxon>
        <taxon>Alphairidovirinae</taxon>
        <taxon>Lymphocystivirus</taxon>
        <taxon>Lymphocystivirus micropogonias1</taxon>
    </lineage>
</organism>
<dbReference type="KEGG" id="vg:65103299"/>
<dbReference type="EMBL" id="MN803438">
    <property type="protein sequence ID" value="QHR78539.1"/>
    <property type="molecule type" value="Genomic_DNA"/>
</dbReference>
<sequence length="135" mass="16134">MLGILFAIFCTWAFALKLIVDKAFYTDCRQQYILISTVFEVLWRRWTTKPVTVYQTLNRVKITFHDGAQYSHIFLKKCPSIVDIKGVKSKEDYTLELKPYFKWEQDYPSPRTLNLEEDLEVKYHDDTVYAVQNEY</sequence>
<dbReference type="Proteomes" id="UP000678193">
    <property type="component" value="Segment"/>
</dbReference>